<protein>
    <recommendedName>
        <fullName evidence="4">F-box domain-containing protein</fullName>
    </recommendedName>
</protein>
<feature type="compositionally biased region" description="Low complexity" evidence="1">
    <location>
        <begin position="293"/>
        <end position="309"/>
    </location>
</feature>
<feature type="region of interest" description="Disordered" evidence="1">
    <location>
        <begin position="292"/>
        <end position="319"/>
    </location>
</feature>
<dbReference type="Gene3D" id="3.80.10.10">
    <property type="entry name" value="Ribonuclease Inhibitor"/>
    <property type="match status" value="1"/>
</dbReference>
<dbReference type="AlphaFoldDB" id="A0A9P6PRD0"/>
<feature type="region of interest" description="Disordered" evidence="1">
    <location>
        <begin position="1"/>
        <end position="21"/>
    </location>
</feature>
<proteinExistence type="predicted"/>
<evidence type="ECO:0000256" key="1">
    <source>
        <dbReference type="SAM" id="MobiDB-lite"/>
    </source>
</evidence>
<dbReference type="SUPFAM" id="SSF52047">
    <property type="entry name" value="RNI-like"/>
    <property type="match status" value="1"/>
</dbReference>
<dbReference type="OrthoDB" id="2125396at2759"/>
<keyword evidence="3" id="KW-1185">Reference proteome</keyword>
<organism evidence="2 3">
    <name type="scientific">Mortierella polycephala</name>
    <dbReference type="NCBI Taxonomy" id="41804"/>
    <lineage>
        <taxon>Eukaryota</taxon>
        <taxon>Fungi</taxon>
        <taxon>Fungi incertae sedis</taxon>
        <taxon>Mucoromycota</taxon>
        <taxon>Mortierellomycotina</taxon>
        <taxon>Mortierellomycetes</taxon>
        <taxon>Mortierellales</taxon>
        <taxon>Mortierellaceae</taxon>
        <taxon>Mortierella</taxon>
    </lineage>
</organism>
<reference evidence="2" key="1">
    <citation type="journal article" date="2020" name="Fungal Divers.">
        <title>Resolving the Mortierellaceae phylogeny through synthesis of multi-gene phylogenetics and phylogenomics.</title>
        <authorList>
            <person name="Vandepol N."/>
            <person name="Liber J."/>
            <person name="Desiro A."/>
            <person name="Na H."/>
            <person name="Kennedy M."/>
            <person name="Barry K."/>
            <person name="Grigoriev I.V."/>
            <person name="Miller A.N."/>
            <person name="O'Donnell K."/>
            <person name="Stajich J.E."/>
            <person name="Bonito G."/>
        </authorList>
    </citation>
    <scope>NUCLEOTIDE SEQUENCE</scope>
    <source>
        <strain evidence="2">KOD948</strain>
    </source>
</reference>
<dbReference type="GO" id="GO:0019005">
    <property type="term" value="C:SCF ubiquitin ligase complex"/>
    <property type="evidence" value="ECO:0007669"/>
    <property type="project" value="TreeGrafter"/>
</dbReference>
<comment type="caution">
    <text evidence="2">The sequence shown here is derived from an EMBL/GenBank/DDBJ whole genome shotgun (WGS) entry which is preliminary data.</text>
</comment>
<feature type="compositionally biased region" description="Polar residues" evidence="1">
    <location>
        <begin position="516"/>
        <end position="526"/>
    </location>
</feature>
<evidence type="ECO:0000313" key="2">
    <source>
        <dbReference type="EMBL" id="KAG0250470.1"/>
    </source>
</evidence>
<evidence type="ECO:0008006" key="4">
    <source>
        <dbReference type="Google" id="ProtNLM"/>
    </source>
</evidence>
<accession>A0A9P6PRD0</accession>
<feature type="compositionally biased region" description="Basic and acidic residues" evidence="1">
    <location>
        <begin position="10"/>
        <end position="21"/>
    </location>
</feature>
<feature type="region of interest" description="Disordered" evidence="1">
    <location>
        <begin position="503"/>
        <end position="526"/>
    </location>
</feature>
<dbReference type="Proteomes" id="UP000726737">
    <property type="component" value="Unassembled WGS sequence"/>
</dbReference>
<sequence length="564" mass="62490">MTQETPGSPEQERQHQLAEARAGKIVDRQRHTPAARWLPHEILTLIFEHLCKCQQTLASAVLVCIDWNLCGTSVLYQNPTFASTFHWAQFVQTMCKSSRSTPLKTRRRLSIIRSLSDSREFSLRPPLQLAPSQIQVYGARLHWKNSRLSSSLGEFVRCVDLSRKPRSDEPAAPIFNSEVAAEVSERSNVSRQSASEATSSRTAGLVLRQFASDANEDIHPDAQVFALHGNDEHTGQETGSDEFDALFSSEFARRMSDELLSNTSQNVKLLKFHYIPDRKLRQELTWLQNRNASVPGTSASGSRSSSHDGNVPTQSPGEAKPLRSLRQFVFSQECQAALGTGHPESQRHTNAGSTCVSTMGAARTGDTPADLRHKKPMTVTVSSLIQMARYCPNLESLCLKWTVLVNDTLNLETGDYQSTLQPGPHAGLTYVDVGPMEGAEALVKHCPKLRKLLLYGCDWVTLDLLRVFVRQYPGLEMLDVRSCSKLDTRVGRLFIVKRKCDGGQENDDSDYKNDDVSNSSVGSANDVQQDTVQQPFEQDLPVATTVGPMFDLVNAACSGRLDAI</sequence>
<dbReference type="PANTHER" id="PTHR13318">
    <property type="entry name" value="PARTNER OF PAIRED, ISOFORM B-RELATED"/>
    <property type="match status" value="1"/>
</dbReference>
<dbReference type="EMBL" id="JAAAJA010000683">
    <property type="protein sequence ID" value="KAG0250470.1"/>
    <property type="molecule type" value="Genomic_DNA"/>
</dbReference>
<name>A0A9P6PRD0_9FUNG</name>
<dbReference type="GO" id="GO:0031146">
    <property type="term" value="P:SCF-dependent proteasomal ubiquitin-dependent protein catabolic process"/>
    <property type="evidence" value="ECO:0007669"/>
    <property type="project" value="TreeGrafter"/>
</dbReference>
<dbReference type="InterPro" id="IPR032675">
    <property type="entry name" value="LRR_dom_sf"/>
</dbReference>
<gene>
    <name evidence="2" type="ORF">BG011_008327</name>
</gene>
<evidence type="ECO:0000313" key="3">
    <source>
        <dbReference type="Proteomes" id="UP000726737"/>
    </source>
</evidence>